<dbReference type="EMBL" id="BFAD01000008">
    <property type="protein sequence ID" value="GBE85982.1"/>
    <property type="molecule type" value="Genomic_DNA"/>
</dbReference>
<name>A0A401GUV2_9APHY</name>
<dbReference type="OrthoDB" id="3268677at2759"/>
<dbReference type="InParanoid" id="A0A401GUV2"/>
<proteinExistence type="predicted"/>
<feature type="compositionally biased region" description="Acidic residues" evidence="1">
    <location>
        <begin position="604"/>
        <end position="621"/>
    </location>
</feature>
<feature type="region of interest" description="Disordered" evidence="1">
    <location>
        <begin position="986"/>
        <end position="1007"/>
    </location>
</feature>
<feature type="compositionally biased region" description="Low complexity" evidence="1">
    <location>
        <begin position="790"/>
        <end position="800"/>
    </location>
</feature>
<evidence type="ECO:0000256" key="1">
    <source>
        <dbReference type="SAM" id="MobiDB-lite"/>
    </source>
</evidence>
<reference evidence="2 3" key="1">
    <citation type="journal article" date="2018" name="Sci. Rep.">
        <title>Genome sequence of the cauliflower mushroom Sparassis crispa (Hanabiratake) and its association with beneficial usage.</title>
        <authorList>
            <person name="Kiyama R."/>
            <person name="Furutani Y."/>
            <person name="Kawaguchi K."/>
            <person name="Nakanishi T."/>
        </authorList>
    </citation>
    <scope>NUCLEOTIDE SEQUENCE [LARGE SCALE GENOMIC DNA]</scope>
</reference>
<gene>
    <name evidence="2" type="ORF">SCP_0805060</name>
</gene>
<dbReference type="RefSeq" id="XP_027616895.1">
    <property type="nucleotide sequence ID" value="XM_027761094.1"/>
</dbReference>
<dbReference type="GeneID" id="38782899"/>
<keyword evidence="3" id="KW-1185">Reference proteome</keyword>
<dbReference type="AlphaFoldDB" id="A0A401GUV2"/>
<evidence type="ECO:0000313" key="2">
    <source>
        <dbReference type="EMBL" id="GBE85982.1"/>
    </source>
</evidence>
<sequence length="1007" mass="111846">MYRGQALAELYGRIVGLRDIIEQPNANQSPFVRFAISALNGTFKDDIFLGLVEAVMLKHDKLERGVGMQNLKYAPAFDEFMHIINIHSPKAYRFITQSLPGRSERSFRYNEARQPQFSLCKKKLGFADVDEHLKVLDYDGPLGLSCDDTKLHPAFRPYYDKEKDGFYIAGGTGEPLRVANPKEFTDAVSQGRLQKATKVRLWCLQIPLPNIAPIILAALPISNNVRAPELFLYLEQILTGLHEHQIKVVSYACDGATIERNVQSLFLETSSHHLSYKIKHPVRGCAALDFSISCFNDTGQPIVMLQDPKHGSKTMRNNAFSGAILLILGNEPVMYPLFRKIAFEDGPLFRRDVEKIDRQDDNAACRLFAADTVQWLTEHNVDEHLGVIVYLFVFGELMDAYLSRHLSHIERIRLALRAFFFMDMWESFLERAGYSKAKHFISPQARAIVGILIRGIIQLVYVYRDHLNGRYPLMPWLLTTETCEHVFGLCRVIVKDFTMLDFVYMVPKLLVQLQESALKSRCSNANGKARAQGYNHTHTDSRGADLANLRTFPSDEDINAMAIIAHEEAQSLFALLGVFPETVSSSTHSTPSWSVGPAAAGCSGEDETDSDYVSDTEDGEQEAEHLDGILAAVEEMEFSTERREDEVRKLTHAAISLSVEESMKIASLVEWEEHEEEEILADVANVIEHCLTESRGPALDSSSPSADYALQSSFEDAVDVDIRELVTLRRSHQTKQAASGVRTRGQTDDAGQSPRRLLLRQFQDIIKQEQERGVGSGLERAARWKNPGISGSSEDTSTSTAADREKSGNAANAAAVATSQAKKLLTRRRGVYKSVEHFNLAVLQEGGVSSIAPLCPANSSQGGPGFAFFLLENSVKLGRVLSIYTKGGGKHGKHSWVPSISLVTAASYIAIQVFDYAFGRQFAAIPQNAVRGQMKHYAHVSPGTLLCMLDTAPKTLTAKVEISASDLQRYKTLTNENALRAIQTAVGQLGKPPRRTRDAAVDSDEET</sequence>
<feature type="region of interest" description="Disordered" evidence="1">
    <location>
        <begin position="770"/>
        <end position="813"/>
    </location>
</feature>
<accession>A0A401GUV2</accession>
<evidence type="ECO:0000313" key="3">
    <source>
        <dbReference type="Proteomes" id="UP000287166"/>
    </source>
</evidence>
<protein>
    <submittedName>
        <fullName evidence="2">Uncharacterized protein</fullName>
    </submittedName>
</protein>
<dbReference type="Proteomes" id="UP000287166">
    <property type="component" value="Unassembled WGS sequence"/>
</dbReference>
<organism evidence="2 3">
    <name type="scientific">Sparassis crispa</name>
    <dbReference type="NCBI Taxonomy" id="139825"/>
    <lineage>
        <taxon>Eukaryota</taxon>
        <taxon>Fungi</taxon>
        <taxon>Dikarya</taxon>
        <taxon>Basidiomycota</taxon>
        <taxon>Agaricomycotina</taxon>
        <taxon>Agaricomycetes</taxon>
        <taxon>Polyporales</taxon>
        <taxon>Sparassidaceae</taxon>
        <taxon>Sparassis</taxon>
    </lineage>
</organism>
<dbReference type="STRING" id="139825.A0A401GUV2"/>
<feature type="region of interest" description="Disordered" evidence="1">
    <location>
        <begin position="586"/>
        <end position="623"/>
    </location>
</feature>
<feature type="region of interest" description="Disordered" evidence="1">
    <location>
        <begin position="731"/>
        <end position="754"/>
    </location>
</feature>
<comment type="caution">
    <text evidence="2">The sequence shown here is derived from an EMBL/GenBank/DDBJ whole genome shotgun (WGS) entry which is preliminary data.</text>
</comment>